<dbReference type="Proteomes" id="UP000243499">
    <property type="component" value="Chromosome 8"/>
</dbReference>
<dbReference type="AlphaFoldDB" id="A0A2T8I925"/>
<proteinExistence type="predicted"/>
<accession>A0A2T8I925</accession>
<dbReference type="EMBL" id="CM008053">
    <property type="protein sequence ID" value="PVH34189.1"/>
    <property type="molecule type" value="Genomic_DNA"/>
</dbReference>
<feature type="region of interest" description="Disordered" evidence="1">
    <location>
        <begin position="1"/>
        <end position="80"/>
    </location>
</feature>
<reference evidence="2" key="1">
    <citation type="submission" date="2018-04" db="EMBL/GenBank/DDBJ databases">
        <title>WGS assembly of Panicum hallii.</title>
        <authorList>
            <person name="Lovell J."/>
            <person name="Jenkins J."/>
            <person name="Lowry D."/>
            <person name="Mamidi S."/>
            <person name="Sreedasyam A."/>
            <person name="Weng X."/>
            <person name="Barry K."/>
            <person name="Bonette J."/>
            <person name="Campitelli B."/>
            <person name="Daum C."/>
            <person name="Gordon S."/>
            <person name="Gould B."/>
            <person name="Lipzen A."/>
            <person name="Macqueen A."/>
            <person name="Palacio-Mejia J."/>
            <person name="Plott C."/>
            <person name="Shakirov E."/>
            <person name="Shu S."/>
            <person name="Yoshinaga Y."/>
            <person name="Zane M."/>
            <person name="Rokhsar D."/>
            <person name="Grimwood J."/>
            <person name="Schmutz J."/>
            <person name="Juenger T."/>
        </authorList>
    </citation>
    <scope>NUCLEOTIDE SEQUENCE [LARGE SCALE GENOMIC DNA]</scope>
    <source>
        <strain evidence="2">FIL2</strain>
    </source>
</reference>
<gene>
    <name evidence="2" type="ORF">PAHAL_8G166300</name>
</gene>
<dbReference type="Gramene" id="PVH34189">
    <property type="protein sequence ID" value="PVH34189"/>
    <property type="gene ID" value="PAHAL_8G166300"/>
</dbReference>
<sequence>MATGRVGAREAPPSPPQSPISRTRSGRETSIRENSCPILIPARSPNPAGPHRANQKFRTSKSNRTRMSKQKYTGQQHPTQVVLARVQNKLH</sequence>
<organism evidence="2">
    <name type="scientific">Panicum hallii</name>
    <dbReference type="NCBI Taxonomy" id="206008"/>
    <lineage>
        <taxon>Eukaryota</taxon>
        <taxon>Viridiplantae</taxon>
        <taxon>Streptophyta</taxon>
        <taxon>Embryophyta</taxon>
        <taxon>Tracheophyta</taxon>
        <taxon>Spermatophyta</taxon>
        <taxon>Magnoliopsida</taxon>
        <taxon>Liliopsida</taxon>
        <taxon>Poales</taxon>
        <taxon>Poaceae</taxon>
        <taxon>PACMAD clade</taxon>
        <taxon>Panicoideae</taxon>
        <taxon>Panicodae</taxon>
        <taxon>Paniceae</taxon>
        <taxon>Panicinae</taxon>
        <taxon>Panicum</taxon>
        <taxon>Panicum sect. Panicum</taxon>
    </lineage>
</organism>
<evidence type="ECO:0000313" key="2">
    <source>
        <dbReference type="EMBL" id="PVH34189.1"/>
    </source>
</evidence>
<protein>
    <submittedName>
        <fullName evidence="2">Uncharacterized protein</fullName>
    </submittedName>
</protein>
<feature type="compositionally biased region" description="Polar residues" evidence="1">
    <location>
        <begin position="70"/>
        <end position="79"/>
    </location>
</feature>
<feature type="compositionally biased region" description="Basic residues" evidence="1">
    <location>
        <begin position="53"/>
        <end position="69"/>
    </location>
</feature>
<evidence type="ECO:0000256" key="1">
    <source>
        <dbReference type="SAM" id="MobiDB-lite"/>
    </source>
</evidence>
<name>A0A2T8I925_9POAL</name>